<evidence type="ECO:0000313" key="2">
    <source>
        <dbReference type="EMBL" id="MEY8662084.1"/>
    </source>
</evidence>
<evidence type="ECO:0000256" key="1">
    <source>
        <dbReference type="ARBA" id="ARBA00005564"/>
    </source>
</evidence>
<keyword evidence="2" id="KW-0378">Hydrolase</keyword>
<protein>
    <submittedName>
        <fullName evidence="2">Lactonase family protein</fullName>
        <ecNumber evidence="2">3.1.1.-</ecNumber>
    </submittedName>
</protein>
<dbReference type="InterPro" id="IPR015943">
    <property type="entry name" value="WD40/YVTN_repeat-like_dom_sf"/>
</dbReference>
<sequence length="340" mass="37213">MKEEILFGTYTKKSSQGIYQATLDTELQTLSKPKHVVSIENPTYLTTTPAKTLLTIAKEGSLGGISAYALQDEAYTLLDDALEDGPNPCYVAFDAPRQLVYTANYHLGTVAVYRLNADQTLTLCDKVTQTGNGPRPEQASAHVHYTDLTPDGRLAVVDLGSDTVTLYDVSEDGKLTQHSIFETEAGFGPRHLAFAPDKKTAYLVGELSSQLAVLDYDQTSGTFKLRQTIATIPADWTEHNGAAAIKLSKDGRFIYVSNRGHDSLAVFEAQADKVVLTQLISSEGHFPRDFALDLTEKYLVLANQETDNAVLYSRDLETGMLTCLKNDIPLPEGVCVYFVA</sequence>
<dbReference type="RefSeq" id="WP_369941413.1">
    <property type="nucleotide sequence ID" value="NZ_JBCLUF010000011.1"/>
</dbReference>
<gene>
    <name evidence="2" type="ORF">AALT52_04150</name>
</gene>
<dbReference type="PANTHER" id="PTHR30344:SF1">
    <property type="entry name" value="6-PHOSPHOGLUCONOLACTONASE"/>
    <property type="match status" value="1"/>
</dbReference>
<dbReference type="Proteomes" id="UP001565236">
    <property type="component" value="Unassembled WGS sequence"/>
</dbReference>
<dbReference type="InterPro" id="IPR011048">
    <property type="entry name" value="Haem_d1_sf"/>
</dbReference>
<dbReference type="PANTHER" id="PTHR30344">
    <property type="entry name" value="6-PHOSPHOGLUCONOLACTONASE-RELATED"/>
    <property type="match status" value="1"/>
</dbReference>
<dbReference type="InterPro" id="IPR019405">
    <property type="entry name" value="Lactonase_7-beta_prop"/>
</dbReference>
<dbReference type="EC" id="3.1.1.-" evidence="2"/>
<dbReference type="Gene3D" id="2.130.10.10">
    <property type="entry name" value="YVTN repeat-like/Quinoprotein amine dehydrogenase"/>
    <property type="match status" value="1"/>
</dbReference>
<dbReference type="SUPFAM" id="SSF51004">
    <property type="entry name" value="C-terminal (heme d1) domain of cytochrome cd1-nitrite reductase"/>
    <property type="match status" value="1"/>
</dbReference>
<dbReference type="Pfam" id="PF10282">
    <property type="entry name" value="Lactonase"/>
    <property type="match status" value="1"/>
</dbReference>
<organism evidence="2 3">
    <name type="scientific">Ligilactobacillus faecis</name>
    <dbReference type="NCBI Taxonomy" id="762833"/>
    <lineage>
        <taxon>Bacteria</taxon>
        <taxon>Bacillati</taxon>
        <taxon>Bacillota</taxon>
        <taxon>Bacilli</taxon>
        <taxon>Lactobacillales</taxon>
        <taxon>Lactobacillaceae</taxon>
        <taxon>Ligilactobacillus</taxon>
    </lineage>
</organism>
<comment type="similarity">
    <text evidence="1">Belongs to the cycloisomerase 2 family.</text>
</comment>
<reference evidence="2 3" key="1">
    <citation type="submission" date="2024-03" db="EMBL/GenBank/DDBJ databases">
        <title>Mouse gut bacterial collection (mGBC) of GemPharmatech.</title>
        <authorList>
            <person name="He Y."/>
            <person name="Dong L."/>
            <person name="Wu D."/>
            <person name="Gao X."/>
            <person name="Lin Z."/>
        </authorList>
    </citation>
    <scope>NUCLEOTIDE SEQUENCE [LARGE SCALE GENOMIC DNA]</scope>
    <source>
        <strain evidence="2 3">15-30</strain>
    </source>
</reference>
<dbReference type="InterPro" id="IPR050282">
    <property type="entry name" value="Cycloisomerase_2"/>
</dbReference>
<accession>A0ABV4DSG3</accession>
<dbReference type="GO" id="GO:0016787">
    <property type="term" value="F:hydrolase activity"/>
    <property type="evidence" value="ECO:0007669"/>
    <property type="project" value="UniProtKB-KW"/>
</dbReference>
<name>A0ABV4DSG3_9LACO</name>
<evidence type="ECO:0000313" key="3">
    <source>
        <dbReference type="Proteomes" id="UP001565236"/>
    </source>
</evidence>
<dbReference type="EMBL" id="JBCLUF010000011">
    <property type="protein sequence ID" value="MEY8662084.1"/>
    <property type="molecule type" value="Genomic_DNA"/>
</dbReference>
<comment type="caution">
    <text evidence="2">The sequence shown here is derived from an EMBL/GenBank/DDBJ whole genome shotgun (WGS) entry which is preliminary data.</text>
</comment>
<keyword evidence="3" id="KW-1185">Reference proteome</keyword>
<proteinExistence type="inferred from homology"/>